<dbReference type="STRING" id="1291764.GCA_001311235_02705"/>
<dbReference type="PANTHER" id="PTHR10000:SF8">
    <property type="entry name" value="HAD SUPERFAMILY HYDROLASE-LIKE, TYPE 3"/>
    <property type="match status" value="1"/>
</dbReference>
<evidence type="ECO:0000313" key="2">
    <source>
        <dbReference type="EMBL" id="PCR99245.1"/>
    </source>
</evidence>
<proteinExistence type="predicted"/>
<protein>
    <submittedName>
        <fullName evidence="2">Cof-like hydrolase</fullName>
    </submittedName>
</protein>
<dbReference type="Proteomes" id="UP000218181">
    <property type="component" value="Unassembled WGS sequence"/>
</dbReference>
<reference evidence="2 3" key="1">
    <citation type="submission" date="2014-12" db="EMBL/GenBank/DDBJ databases">
        <title>Draft genome sequences of 10 type strains of Lactococcus.</title>
        <authorList>
            <person name="Sun Z."/>
            <person name="Zhong Z."/>
            <person name="Liu W."/>
            <person name="Zhang W."/>
            <person name="Zhang H."/>
        </authorList>
    </citation>
    <scope>NUCLEOTIDE SEQUENCE [LARGE SCALE GENOMIC DNA]</scope>
    <source>
        <strain evidence="2 3">JCM 16395</strain>
    </source>
</reference>
<dbReference type="OrthoDB" id="9806027at2"/>
<dbReference type="InterPro" id="IPR036412">
    <property type="entry name" value="HAD-like_sf"/>
</dbReference>
<dbReference type="NCBIfam" id="TIGR01484">
    <property type="entry name" value="HAD-SF-IIB"/>
    <property type="match status" value="1"/>
</dbReference>
<sequence>MNIVFSDVDGTFQSLGEPISPVNLEAINYLENRGDRFVFVTGRGIDMATSLLEEVGVDCDLIFGNGAGLKLKGQKPEYRNCLTFDHLSNILPILDELEILYFVHTDNETIIQTMDRYERNLDELSLSLAKVGDKHAEIMDFKRHYFAQECLQVPSVLEYFAQRKDKKIIKIELMEASDEKRDFIREKLSKQSVMAFSSFIKTLEIVNPLSSKGSAIQNYLSNFENYTSFGIGDGENDLSMFDTVDVSVTVADAAQPIKDQCDYVSLACNEGGVGHFILANCK</sequence>
<dbReference type="GO" id="GO:0016791">
    <property type="term" value="F:phosphatase activity"/>
    <property type="evidence" value="ECO:0007669"/>
    <property type="project" value="TreeGrafter"/>
</dbReference>
<feature type="coiled-coil region" evidence="1">
    <location>
        <begin position="107"/>
        <end position="134"/>
    </location>
</feature>
<dbReference type="InterPro" id="IPR023214">
    <property type="entry name" value="HAD_sf"/>
</dbReference>
<gene>
    <name evidence="2" type="ORF">RT41_GL000436</name>
</gene>
<dbReference type="SUPFAM" id="SSF56784">
    <property type="entry name" value="HAD-like"/>
    <property type="match status" value="1"/>
</dbReference>
<dbReference type="EMBL" id="JXJU01000010">
    <property type="protein sequence ID" value="PCR99245.1"/>
    <property type="molecule type" value="Genomic_DNA"/>
</dbReference>
<dbReference type="InterPro" id="IPR006379">
    <property type="entry name" value="HAD-SF_hydro_IIB"/>
</dbReference>
<comment type="caution">
    <text evidence="2">The sequence shown here is derived from an EMBL/GenBank/DDBJ whole genome shotgun (WGS) entry which is preliminary data.</text>
</comment>
<dbReference type="PANTHER" id="PTHR10000">
    <property type="entry name" value="PHOSPHOSERINE PHOSPHATASE"/>
    <property type="match status" value="1"/>
</dbReference>
<accession>A0A2A5RJG3</accession>
<dbReference type="AlphaFoldDB" id="A0A2A5RJG3"/>
<dbReference type="Pfam" id="PF08282">
    <property type="entry name" value="Hydrolase_3"/>
    <property type="match status" value="1"/>
</dbReference>
<evidence type="ECO:0000313" key="3">
    <source>
        <dbReference type="Proteomes" id="UP000218181"/>
    </source>
</evidence>
<name>A0A2A5RJG3_9LACT</name>
<keyword evidence="3" id="KW-1185">Reference proteome</keyword>
<organism evidence="2 3">
    <name type="scientific">Lactococcus fujiensis JCM 16395</name>
    <dbReference type="NCBI Taxonomy" id="1291764"/>
    <lineage>
        <taxon>Bacteria</taxon>
        <taxon>Bacillati</taxon>
        <taxon>Bacillota</taxon>
        <taxon>Bacilli</taxon>
        <taxon>Lactobacillales</taxon>
        <taxon>Streptococcaceae</taxon>
        <taxon>Lactococcus</taxon>
    </lineage>
</organism>
<keyword evidence="2" id="KW-0378">Hydrolase</keyword>
<evidence type="ECO:0000256" key="1">
    <source>
        <dbReference type="SAM" id="Coils"/>
    </source>
</evidence>
<keyword evidence="1" id="KW-0175">Coiled coil</keyword>
<dbReference type="Gene3D" id="3.30.1240.10">
    <property type="match status" value="1"/>
</dbReference>
<dbReference type="RefSeq" id="WP_054639795.1">
    <property type="nucleotide sequence ID" value="NZ_BBAL01000012.1"/>
</dbReference>
<dbReference type="GO" id="GO:0000287">
    <property type="term" value="F:magnesium ion binding"/>
    <property type="evidence" value="ECO:0007669"/>
    <property type="project" value="TreeGrafter"/>
</dbReference>
<dbReference type="Gene3D" id="3.40.50.1000">
    <property type="entry name" value="HAD superfamily/HAD-like"/>
    <property type="match status" value="1"/>
</dbReference>
<dbReference type="GO" id="GO:0005829">
    <property type="term" value="C:cytosol"/>
    <property type="evidence" value="ECO:0007669"/>
    <property type="project" value="TreeGrafter"/>
</dbReference>